<evidence type="ECO:0000313" key="1">
    <source>
        <dbReference type="EMBL" id="PXW86694.1"/>
    </source>
</evidence>
<protein>
    <submittedName>
        <fullName evidence="1">Uncharacterized protein DUF4177</fullName>
    </submittedName>
</protein>
<dbReference type="InterPro" id="IPR025234">
    <property type="entry name" value="YjzH-like"/>
</dbReference>
<name>A0A2V3W0I4_9BACI</name>
<comment type="caution">
    <text evidence="1">The sequence shown here is derived from an EMBL/GenBank/DDBJ whole genome shotgun (WGS) entry which is preliminary data.</text>
</comment>
<dbReference type="AlphaFoldDB" id="A0A2V3W0I4"/>
<dbReference type="OrthoDB" id="1739894at2"/>
<accession>A0A2V3W0I4</accession>
<dbReference type="Proteomes" id="UP000247978">
    <property type="component" value="Unassembled WGS sequence"/>
</dbReference>
<sequence length="63" mass="7555">MYEHKFVKIKLSSFKLTPDEDYHTVVYDHEKEGWELVQIFAPGIKGYGTPTFFELIFKRKKNE</sequence>
<dbReference type="RefSeq" id="WP_110395587.1">
    <property type="nucleotide sequence ID" value="NZ_JADIJL010000006.1"/>
</dbReference>
<gene>
    <name evidence="1" type="ORF">DFR56_107216</name>
</gene>
<dbReference type="Pfam" id="PF13783">
    <property type="entry name" value="DUF4177"/>
    <property type="match status" value="1"/>
</dbReference>
<dbReference type="EMBL" id="QJJQ01000007">
    <property type="protein sequence ID" value="PXW86694.1"/>
    <property type="molecule type" value="Genomic_DNA"/>
</dbReference>
<organism evidence="1 2">
    <name type="scientific">Pseudogracilibacillus auburnensis</name>
    <dbReference type="NCBI Taxonomy" id="1494959"/>
    <lineage>
        <taxon>Bacteria</taxon>
        <taxon>Bacillati</taxon>
        <taxon>Bacillota</taxon>
        <taxon>Bacilli</taxon>
        <taxon>Bacillales</taxon>
        <taxon>Bacillaceae</taxon>
        <taxon>Pseudogracilibacillus</taxon>
    </lineage>
</organism>
<keyword evidence="2" id="KW-1185">Reference proteome</keyword>
<reference evidence="1 2" key="1">
    <citation type="submission" date="2018-05" db="EMBL/GenBank/DDBJ databases">
        <title>Genomic Encyclopedia of Type Strains, Phase IV (KMG-IV): sequencing the most valuable type-strain genomes for metagenomic binning, comparative biology and taxonomic classification.</title>
        <authorList>
            <person name="Goeker M."/>
        </authorList>
    </citation>
    <scope>NUCLEOTIDE SEQUENCE [LARGE SCALE GENOMIC DNA]</scope>
    <source>
        <strain evidence="1 2">DSM 28556</strain>
    </source>
</reference>
<evidence type="ECO:0000313" key="2">
    <source>
        <dbReference type="Proteomes" id="UP000247978"/>
    </source>
</evidence>
<proteinExistence type="predicted"/>